<feature type="transmembrane region" description="Helical" evidence="9">
    <location>
        <begin position="89"/>
        <end position="107"/>
    </location>
</feature>
<keyword evidence="7" id="KW-0067">ATP-binding</keyword>
<dbReference type="RefSeq" id="WP_091085418.1">
    <property type="nucleotide sequence ID" value="NZ_FOHX01000008.1"/>
</dbReference>
<dbReference type="Gene3D" id="3.30.565.10">
    <property type="entry name" value="Histidine kinase-like ATPase, C-terminal domain"/>
    <property type="match status" value="1"/>
</dbReference>
<evidence type="ECO:0000259" key="12">
    <source>
        <dbReference type="Pfam" id="PF23539"/>
    </source>
</evidence>
<dbReference type="GO" id="GO:0046983">
    <property type="term" value="F:protein dimerization activity"/>
    <property type="evidence" value="ECO:0007669"/>
    <property type="project" value="InterPro"/>
</dbReference>
<keyword evidence="4" id="KW-0808">Transferase</keyword>
<evidence type="ECO:0000256" key="1">
    <source>
        <dbReference type="ARBA" id="ARBA00000085"/>
    </source>
</evidence>
<gene>
    <name evidence="13" type="ORF">SAMN05421811_1089</name>
</gene>
<evidence type="ECO:0000256" key="2">
    <source>
        <dbReference type="ARBA" id="ARBA00012438"/>
    </source>
</evidence>
<name>A0A1I0KGZ2_9ACTN</name>
<proteinExistence type="predicted"/>
<evidence type="ECO:0000256" key="6">
    <source>
        <dbReference type="ARBA" id="ARBA00022777"/>
    </source>
</evidence>
<dbReference type="Proteomes" id="UP000199361">
    <property type="component" value="Unassembled WGS sequence"/>
</dbReference>
<evidence type="ECO:0000256" key="7">
    <source>
        <dbReference type="ARBA" id="ARBA00022840"/>
    </source>
</evidence>
<evidence type="ECO:0000256" key="4">
    <source>
        <dbReference type="ARBA" id="ARBA00022679"/>
    </source>
</evidence>
<keyword evidence="3" id="KW-0597">Phosphoprotein</keyword>
<sequence>MSVIVRSFRRVSPLAVDLVIALVALAAHAAPFLLTTREADPAAGYTLGQYLPVLGLALPLIWRRRAPLAVLAAVTAATGAYLLNDPDTAPQPIPYALLIAIYTVAAYGSRRVRVWAVTLLVTGAGAQLAGLVLNPPSADTTVRALVMYVAAWAMGRATANRRTHARQIERDRQREAERAVERERTAIARDMHDLLGHAISLIVVQAEAGPLAVRPAPERAEAAFDAIAATGREAMDQLRRLLGLLGTSSPGAPPTVARIEALVHSVDRAGQRTTLTVHGTPRPLPADAEAAAYRIVQEALTNAVKHAQAVAVAVELHWRQDTLMIGITDDGRGHTGGSGHGLIGIRERAAACGGSAAFGPGPDGRGFAVTVHLTGTAS</sequence>
<evidence type="ECO:0000259" key="10">
    <source>
        <dbReference type="Pfam" id="PF02518"/>
    </source>
</evidence>
<keyword evidence="9" id="KW-1133">Transmembrane helix</keyword>
<keyword evidence="8" id="KW-0902">Two-component regulatory system</keyword>
<evidence type="ECO:0000256" key="5">
    <source>
        <dbReference type="ARBA" id="ARBA00022741"/>
    </source>
</evidence>
<dbReference type="GO" id="GO:0000155">
    <property type="term" value="F:phosphorelay sensor kinase activity"/>
    <property type="evidence" value="ECO:0007669"/>
    <property type="project" value="InterPro"/>
</dbReference>
<dbReference type="GO" id="GO:0016020">
    <property type="term" value="C:membrane"/>
    <property type="evidence" value="ECO:0007669"/>
    <property type="project" value="InterPro"/>
</dbReference>
<keyword evidence="9" id="KW-0472">Membrane</keyword>
<dbReference type="EC" id="2.7.13.3" evidence="2"/>
<dbReference type="CDD" id="cd16917">
    <property type="entry name" value="HATPase_UhpB-NarQ-NarX-like"/>
    <property type="match status" value="1"/>
</dbReference>
<dbReference type="SUPFAM" id="SSF55874">
    <property type="entry name" value="ATPase domain of HSP90 chaperone/DNA topoisomerase II/histidine kinase"/>
    <property type="match status" value="1"/>
</dbReference>
<dbReference type="InterPro" id="IPR036890">
    <property type="entry name" value="HATPase_C_sf"/>
</dbReference>
<dbReference type="OrthoDB" id="227596at2"/>
<dbReference type="PANTHER" id="PTHR24421:SF10">
    <property type="entry name" value="NITRATE_NITRITE SENSOR PROTEIN NARQ"/>
    <property type="match status" value="1"/>
</dbReference>
<reference evidence="13 14" key="1">
    <citation type="submission" date="2016-10" db="EMBL/GenBank/DDBJ databases">
        <authorList>
            <person name="de Groot N.N."/>
        </authorList>
    </citation>
    <scope>NUCLEOTIDE SEQUENCE [LARGE SCALE GENOMIC DNA]</scope>
    <source>
        <strain evidence="13 14">CGMCC 4.5598</strain>
    </source>
</reference>
<feature type="domain" description="DUF7134" evidence="12">
    <location>
        <begin position="6"/>
        <end position="162"/>
    </location>
</feature>
<accession>A0A1I0KGZ2</accession>
<dbReference type="InterPro" id="IPR011712">
    <property type="entry name" value="Sig_transdc_His_kin_sub3_dim/P"/>
</dbReference>
<dbReference type="Pfam" id="PF02518">
    <property type="entry name" value="HATPase_c"/>
    <property type="match status" value="1"/>
</dbReference>
<dbReference type="PANTHER" id="PTHR24421">
    <property type="entry name" value="NITRATE/NITRITE SENSOR PROTEIN NARX-RELATED"/>
    <property type="match status" value="1"/>
</dbReference>
<comment type="catalytic activity">
    <reaction evidence="1">
        <text>ATP + protein L-histidine = ADP + protein N-phospho-L-histidine.</text>
        <dbReference type="EC" id="2.7.13.3"/>
    </reaction>
</comment>
<evidence type="ECO:0000313" key="13">
    <source>
        <dbReference type="EMBL" id="SEU23951.1"/>
    </source>
</evidence>
<keyword evidence="5" id="KW-0547">Nucleotide-binding</keyword>
<dbReference type="Gene3D" id="1.20.5.1930">
    <property type="match status" value="1"/>
</dbReference>
<organism evidence="13 14">
    <name type="scientific">Nonomuraea wenchangensis</name>
    <dbReference type="NCBI Taxonomy" id="568860"/>
    <lineage>
        <taxon>Bacteria</taxon>
        <taxon>Bacillati</taxon>
        <taxon>Actinomycetota</taxon>
        <taxon>Actinomycetes</taxon>
        <taxon>Streptosporangiales</taxon>
        <taxon>Streptosporangiaceae</taxon>
        <taxon>Nonomuraea</taxon>
    </lineage>
</organism>
<evidence type="ECO:0000256" key="9">
    <source>
        <dbReference type="SAM" id="Phobius"/>
    </source>
</evidence>
<protein>
    <recommendedName>
        <fullName evidence="2">histidine kinase</fullName>
        <ecNumber evidence="2">2.7.13.3</ecNumber>
    </recommendedName>
</protein>
<keyword evidence="9" id="KW-0812">Transmembrane</keyword>
<dbReference type="AlphaFoldDB" id="A0A1I0KGZ2"/>
<dbReference type="GO" id="GO:0005524">
    <property type="term" value="F:ATP binding"/>
    <property type="evidence" value="ECO:0007669"/>
    <property type="project" value="UniProtKB-KW"/>
</dbReference>
<dbReference type="EMBL" id="FOHX01000008">
    <property type="protein sequence ID" value="SEU23951.1"/>
    <property type="molecule type" value="Genomic_DNA"/>
</dbReference>
<dbReference type="Pfam" id="PF07730">
    <property type="entry name" value="HisKA_3"/>
    <property type="match status" value="1"/>
</dbReference>
<feature type="transmembrane region" description="Helical" evidence="9">
    <location>
        <begin position="114"/>
        <end position="134"/>
    </location>
</feature>
<feature type="transmembrane region" description="Helical" evidence="9">
    <location>
        <begin position="67"/>
        <end position="83"/>
    </location>
</feature>
<dbReference type="STRING" id="568860.SAMN05421811_1089"/>
<evidence type="ECO:0000256" key="8">
    <source>
        <dbReference type="ARBA" id="ARBA00023012"/>
    </source>
</evidence>
<feature type="domain" description="Histidine kinase/HSP90-like ATPase" evidence="10">
    <location>
        <begin position="290"/>
        <end position="373"/>
    </location>
</feature>
<keyword evidence="14" id="KW-1185">Reference proteome</keyword>
<evidence type="ECO:0000313" key="14">
    <source>
        <dbReference type="Proteomes" id="UP000199361"/>
    </source>
</evidence>
<dbReference type="Pfam" id="PF23539">
    <property type="entry name" value="DUF7134"/>
    <property type="match status" value="1"/>
</dbReference>
<feature type="domain" description="Signal transduction histidine kinase subgroup 3 dimerisation and phosphoacceptor" evidence="11">
    <location>
        <begin position="183"/>
        <end position="245"/>
    </location>
</feature>
<dbReference type="InterPro" id="IPR003594">
    <property type="entry name" value="HATPase_dom"/>
</dbReference>
<dbReference type="InterPro" id="IPR055558">
    <property type="entry name" value="DUF7134"/>
</dbReference>
<evidence type="ECO:0000256" key="3">
    <source>
        <dbReference type="ARBA" id="ARBA00022553"/>
    </source>
</evidence>
<evidence type="ECO:0000259" key="11">
    <source>
        <dbReference type="Pfam" id="PF07730"/>
    </source>
</evidence>
<feature type="transmembrane region" description="Helical" evidence="9">
    <location>
        <begin position="45"/>
        <end position="62"/>
    </location>
</feature>
<keyword evidence="6 13" id="KW-0418">Kinase</keyword>
<dbReference type="InterPro" id="IPR050482">
    <property type="entry name" value="Sensor_HK_TwoCompSys"/>
</dbReference>